<keyword evidence="4" id="KW-1185">Reference proteome</keyword>
<gene>
    <name evidence="3" type="ORF">WJX72_001674</name>
</gene>
<comment type="caution">
    <text evidence="3">The sequence shown here is derived from an EMBL/GenBank/DDBJ whole genome shotgun (WGS) entry which is preliminary data.</text>
</comment>
<name>A0AAW1PD25_9CHLO</name>
<sequence length="309" mass="34514">MPTGSGVEAVRERLRSAVEREAQLRMEAEMKALEVEVLVEQKAALESQLQQERDLRTSMEQELQHVKAALEAELAHPARQQSRELQWELRGAHSAIRALERQVAAAQVDAKAESERRMRLEKQAESERRLWRQPMAPLALGPPPSSPPDHVNAARGQLEQLEPGLGSALKLLQQLSAQAANKQAQQATPLQPQPAAVASPYQPSPHGTPTPAHCPEPPHLIRQAGANEQRIPAGPHAMRRDPLSNTYMHNRGSQEWAGGHRPFPISPNKMTEEVLRRARIEYFEEKNRVRAKRLQELEQLQAAAPQQSA</sequence>
<feature type="coiled-coil region" evidence="1">
    <location>
        <begin position="7"/>
        <end position="69"/>
    </location>
</feature>
<feature type="compositionally biased region" description="Basic and acidic residues" evidence="2">
    <location>
        <begin position="110"/>
        <end position="130"/>
    </location>
</feature>
<evidence type="ECO:0000256" key="1">
    <source>
        <dbReference type="SAM" id="Coils"/>
    </source>
</evidence>
<evidence type="ECO:0000313" key="4">
    <source>
        <dbReference type="Proteomes" id="UP001489004"/>
    </source>
</evidence>
<evidence type="ECO:0000256" key="2">
    <source>
        <dbReference type="SAM" id="MobiDB-lite"/>
    </source>
</evidence>
<protein>
    <submittedName>
        <fullName evidence="3">Uncharacterized protein</fullName>
    </submittedName>
</protein>
<feature type="compositionally biased region" description="Pro residues" evidence="2">
    <location>
        <begin position="202"/>
        <end position="218"/>
    </location>
</feature>
<dbReference type="AlphaFoldDB" id="A0AAW1PD25"/>
<keyword evidence="1" id="KW-0175">Coiled coil</keyword>
<dbReference type="Proteomes" id="UP001489004">
    <property type="component" value="Unassembled WGS sequence"/>
</dbReference>
<dbReference type="EMBL" id="JALJOR010000009">
    <property type="protein sequence ID" value="KAK9811316.1"/>
    <property type="molecule type" value="Genomic_DNA"/>
</dbReference>
<proteinExistence type="predicted"/>
<organism evidence="3 4">
    <name type="scientific">[Myrmecia] bisecta</name>
    <dbReference type="NCBI Taxonomy" id="41462"/>
    <lineage>
        <taxon>Eukaryota</taxon>
        <taxon>Viridiplantae</taxon>
        <taxon>Chlorophyta</taxon>
        <taxon>core chlorophytes</taxon>
        <taxon>Trebouxiophyceae</taxon>
        <taxon>Trebouxiales</taxon>
        <taxon>Trebouxiaceae</taxon>
        <taxon>Myrmecia</taxon>
    </lineage>
</organism>
<feature type="compositionally biased region" description="Low complexity" evidence="2">
    <location>
        <begin position="180"/>
        <end position="198"/>
    </location>
</feature>
<reference evidence="3 4" key="1">
    <citation type="journal article" date="2024" name="Nat. Commun.">
        <title>Phylogenomics reveals the evolutionary origins of lichenization in chlorophyte algae.</title>
        <authorList>
            <person name="Puginier C."/>
            <person name="Libourel C."/>
            <person name="Otte J."/>
            <person name="Skaloud P."/>
            <person name="Haon M."/>
            <person name="Grisel S."/>
            <person name="Petersen M."/>
            <person name="Berrin J.G."/>
            <person name="Delaux P.M."/>
            <person name="Dal Grande F."/>
            <person name="Keller J."/>
        </authorList>
    </citation>
    <scope>NUCLEOTIDE SEQUENCE [LARGE SCALE GENOMIC DNA]</scope>
    <source>
        <strain evidence="3 4">SAG 2043</strain>
    </source>
</reference>
<feature type="region of interest" description="Disordered" evidence="2">
    <location>
        <begin position="109"/>
        <end position="152"/>
    </location>
</feature>
<feature type="region of interest" description="Disordered" evidence="2">
    <location>
        <begin position="180"/>
        <end position="220"/>
    </location>
</feature>
<evidence type="ECO:0000313" key="3">
    <source>
        <dbReference type="EMBL" id="KAK9811316.1"/>
    </source>
</evidence>
<accession>A0AAW1PD25</accession>